<dbReference type="PRINTS" id="PR00081">
    <property type="entry name" value="GDHRDH"/>
</dbReference>
<dbReference type="RefSeq" id="WP_021690722.1">
    <property type="nucleotide sequence ID" value="NZ_BASZ01000006.1"/>
</dbReference>
<dbReference type="InterPro" id="IPR002347">
    <property type="entry name" value="SDR_fam"/>
</dbReference>
<protein>
    <submittedName>
        <fullName evidence="3">Putative oxidoreductase</fullName>
    </submittedName>
</protein>
<dbReference type="InterPro" id="IPR036291">
    <property type="entry name" value="NAD(P)-bd_dom_sf"/>
</dbReference>
<evidence type="ECO:0000259" key="2">
    <source>
        <dbReference type="SMART" id="SM00822"/>
    </source>
</evidence>
<dbReference type="Proteomes" id="UP000016568">
    <property type="component" value="Unassembled WGS sequence"/>
</dbReference>
<dbReference type="PRINTS" id="PR00080">
    <property type="entry name" value="SDRFAMILY"/>
</dbReference>
<dbReference type="PANTHER" id="PTHR43975:SF2">
    <property type="entry name" value="EG:BACR7A4.14 PROTEIN-RELATED"/>
    <property type="match status" value="1"/>
</dbReference>
<name>U2YMV7_9SPHN</name>
<comment type="similarity">
    <text evidence="1">Belongs to the short-chain dehydrogenases/reductases (SDR) family.</text>
</comment>
<reference evidence="3 4" key="1">
    <citation type="submission" date="2013-09" db="EMBL/GenBank/DDBJ databases">
        <title>Whole genome shotgun sequence of Novosphingobium tardaugens NBRC 16725.</title>
        <authorList>
            <person name="Isaki S."/>
            <person name="Hosoyama A."/>
            <person name="Tsuchikane K."/>
            <person name="Katsumata H."/>
            <person name="Ando Y."/>
            <person name="Yamazaki S."/>
            <person name="Fujita N."/>
        </authorList>
    </citation>
    <scope>NUCLEOTIDE SEQUENCE [LARGE SCALE GENOMIC DNA]</scope>
    <source>
        <strain evidence="3 4">NBRC 16725</strain>
    </source>
</reference>
<accession>U2YMV7</accession>
<gene>
    <name evidence="3" type="ORF">NT2_06_02570</name>
</gene>
<keyword evidence="4" id="KW-1185">Reference proteome</keyword>
<dbReference type="FunFam" id="3.40.50.720:FF:000084">
    <property type="entry name" value="Short-chain dehydrogenase reductase"/>
    <property type="match status" value="1"/>
</dbReference>
<evidence type="ECO:0000313" key="3">
    <source>
        <dbReference type="EMBL" id="GAD49817.1"/>
    </source>
</evidence>
<dbReference type="SUPFAM" id="SSF51735">
    <property type="entry name" value="NAD(P)-binding Rossmann-fold domains"/>
    <property type="match status" value="1"/>
</dbReference>
<dbReference type="AlphaFoldDB" id="U2YMV7"/>
<evidence type="ECO:0000313" key="4">
    <source>
        <dbReference type="Proteomes" id="UP000016568"/>
    </source>
</evidence>
<dbReference type="eggNOG" id="COG1028">
    <property type="taxonomic scope" value="Bacteria"/>
</dbReference>
<sequence>MGTGMLADQVIVISGVGPGLGRKLALQCAEQGARLVLGARSGDFIASVAEEIVRNGEQAHAVPTDVSKAADCDHLITESVARFGRIDGLVNSAFRFETSRFEEADLGRWREAMDVACFGSLKLAQAALPHLKASRGSIVNVSTIGSRIGTEGSGGYNLSKAALNMATRQLARELGPDGIRVNGALMGWMAGEPLKQGFAARAAARGISPDVLERELMDTIPLRRIPTDDECAGAVIFLLSGLASACTGVLLDVNGGMFMAG</sequence>
<dbReference type="Gene3D" id="3.40.50.720">
    <property type="entry name" value="NAD(P)-binding Rossmann-like Domain"/>
    <property type="match status" value="1"/>
</dbReference>
<evidence type="ECO:0000256" key="1">
    <source>
        <dbReference type="ARBA" id="ARBA00006484"/>
    </source>
</evidence>
<feature type="domain" description="Ketoreductase" evidence="2">
    <location>
        <begin position="9"/>
        <end position="188"/>
    </location>
</feature>
<dbReference type="CDD" id="cd05233">
    <property type="entry name" value="SDR_c"/>
    <property type="match status" value="1"/>
</dbReference>
<dbReference type="SMART" id="SM00822">
    <property type="entry name" value="PKS_KR"/>
    <property type="match status" value="1"/>
</dbReference>
<dbReference type="EMBL" id="BASZ01000006">
    <property type="protein sequence ID" value="GAD49817.1"/>
    <property type="molecule type" value="Genomic_DNA"/>
</dbReference>
<dbReference type="Pfam" id="PF13561">
    <property type="entry name" value="adh_short_C2"/>
    <property type="match status" value="1"/>
</dbReference>
<comment type="caution">
    <text evidence="3">The sequence shown here is derived from an EMBL/GenBank/DDBJ whole genome shotgun (WGS) entry which is preliminary data.</text>
</comment>
<organism evidence="3 4">
    <name type="scientific">Caenibius tardaugens NBRC 16725</name>
    <dbReference type="NCBI Taxonomy" id="1219035"/>
    <lineage>
        <taxon>Bacteria</taxon>
        <taxon>Pseudomonadati</taxon>
        <taxon>Pseudomonadota</taxon>
        <taxon>Alphaproteobacteria</taxon>
        <taxon>Sphingomonadales</taxon>
        <taxon>Erythrobacteraceae</taxon>
        <taxon>Caenibius</taxon>
    </lineage>
</organism>
<dbReference type="InterPro" id="IPR057326">
    <property type="entry name" value="KR_dom"/>
</dbReference>
<dbReference type="NCBIfam" id="NF005909">
    <property type="entry name" value="PRK07890.1"/>
    <property type="match status" value="1"/>
</dbReference>
<dbReference type="PANTHER" id="PTHR43975">
    <property type="entry name" value="ZGC:101858"/>
    <property type="match status" value="1"/>
</dbReference>
<proteinExistence type="inferred from homology"/>